<dbReference type="InterPro" id="IPR025683">
    <property type="entry name" value="Protein_beta"/>
</dbReference>
<keyword evidence="2" id="KW-1185">Reference proteome</keyword>
<comment type="caution">
    <text evidence="1">The sequence shown here is derived from an EMBL/GenBank/DDBJ whole genome shotgun (WGS) entry which is preliminary data.</text>
</comment>
<reference evidence="1 2" key="1">
    <citation type="journal article" date="2013" name="Antonie Van Leeuwenhoek">
        <title>Dongia rigui sp. nov., isolated from freshwater of a large wetland in Korea.</title>
        <authorList>
            <person name="Baik K.S."/>
            <person name="Hwang Y.M."/>
            <person name="Choi J.S."/>
            <person name="Kwon J."/>
            <person name="Seong C.N."/>
        </authorList>
    </citation>
    <scope>NUCLEOTIDE SEQUENCE [LARGE SCALE GENOMIC DNA]</scope>
    <source>
        <strain evidence="1 2">04SU4-P</strain>
    </source>
</reference>
<protein>
    <recommendedName>
        <fullName evidence="3">Beta protein</fullName>
    </recommendedName>
</protein>
<dbReference type="Proteomes" id="UP001271769">
    <property type="component" value="Unassembled WGS sequence"/>
</dbReference>
<gene>
    <name evidence="1" type="ORF">SMD31_12835</name>
</gene>
<organism evidence="1 2">
    <name type="scientific">Dongia rigui</name>
    <dbReference type="NCBI Taxonomy" id="940149"/>
    <lineage>
        <taxon>Bacteria</taxon>
        <taxon>Pseudomonadati</taxon>
        <taxon>Pseudomonadota</taxon>
        <taxon>Alphaproteobacteria</taxon>
        <taxon>Rhodospirillales</taxon>
        <taxon>Dongiaceae</taxon>
        <taxon>Dongia</taxon>
    </lineage>
</organism>
<accession>A0ABU5DZQ8</accession>
<evidence type="ECO:0008006" key="3">
    <source>
        <dbReference type="Google" id="ProtNLM"/>
    </source>
</evidence>
<name>A0ABU5DZQ8_9PROT</name>
<dbReference type="Pfam" id="PF14350">
    <property type="entry name" value="Beta_protein"/>
    <property type="match status" value="1"/>
</dbReference>
<evidence type="ECO:0000313" key="2">
    <source>
        <dbReference type="Proteomes" id="UP001271769"/>
    </source>
</evidence>
<proteinExistence type="predicted"/>
<dbReference type="RefSeq" id="WP_320501293.1">
    <property type="nucleotide sequence ID" value="NZ_JAXCLX010000002.1"/>
</dbReference>
<sequence length="344" mass="37308">MAFIHDYVPVLRWKRGERVGISHLTATSRGRVTPLFQLAPESYVGKEKTAKRAAVPAPAAFANELKAAWGTASFYLDTAKLGSAAAAELTAVAAACSANSMEMIPISYLDAPTAYQSAVAKVAASDGRGVGLRVDFAQFTDANRWAKGWPHALSATDLILDLASSVPSVVSLGNLAIEAFKKLHQGEKWRTVTLIGSSLPENFTGFASGTHEIERVEWKLWRKLNKASLPYQLDFGDYATVAVTPPPSGIRWGFPINVKYTLGDHFLVCRGVNTSGLGGVDMDVQLIDHARTITKYPNRTPLADCWADANIDEIAAKKKQPGNLESWVQFGVNRHVSLVRDSLP</sequence>
<evidence type="ECO:0000313" key="1">
    <source>
        <dbReference type="EMBL" id="MDY0872819.1"/>
    </source>
</evidence>
<dbReference type="EMBL" id="JAXCLX010000002">
    <property type="protein sequence ID" value="MDY0872819.1"/>
    <property type="molecule type" value="Genomic_DNA"/>
</dbReference>